<dbReference type="Pfam" id="PF17918">
    <property type="entry name" value="TetR_C_15"/>
    <property type="match status" value="1"/>
</dbReference>
<keyword evidence="7" id="KW-1185">Reference proteome</keyword>
<comment type="caution">
    <text evidence="6">The sequence shown here is derived from an EMBL/GenBank/DDBJ whole genome shotgun (WGS) entry which is preliminary data.</text>
</comment>
<evidence type="ECO:0000313" key="6">
    <source>
        <dbReference type="EMBL" id="RAO76516.1"/>
    </source>
</evidence>
<sequence>MRTSAVVRGSSFSIDNSRQWRGLRRHRRRIGCIRAAPRCLRGRPLCEATLTLEFMRMSSQNTSQGGRAPSRRRGHERVAALLAAASDCFVEKGYDATTMTEIAARAGASIGSLYQFFPTKESVAEALITGHANGLNEHMERLLAQTPDWTTEELAGHLLSAFADYRKRHPAFVTLVEVAGSLPSMLGRTIRQRMRDYLSQILAIHAPGIPAGELRPAAMVVQQLMKAAVALDNEQPATLRKAAQNQLQQALSLYLGQLAAHR</sequence>
<evidence type="ECO:0000313" key="7">
    <source>
        <dbReference type="Proteomes" id="UP000248926"/>
    </source>
</evidence>
<dbReference type="Proteomes" id="UP000248926">
    <property type="component" value="Unassembled WGS sequence"/>
</dbReference>
<accession>A0A328P698</accession>
<evidence type="ECO:0000259" key="5">
    <source>
        <dbReference type="PROSITE" id="PS50977"/>
    </source>
</evidence>
<dbReference type="GO" id="GO:0003700">
    <property type="term" value="F:DNA-binding transcription factor activity"/>
    <property type="evidence" value="ECO:0007669"/>
    <property type="project" value="TreeGrafter"/>
</dbReference>
<dbReference type="InterPro" id="IPR041669">
    <property type="entry name" value="TetR_C_15"/>
</dbReference>
<evidence type="ECO:0000256" key="3">
    <source>
        <dbReference type="ARBA" id="ARBA00023163"/>
    </source>
</evidence>
<dbReference type="Pfam" id="PF00440">
    <property type="entry name" value="TetR_N"/>
    <property type="match status" value="1"/>
</dbReference>
<dbReference type="GO" id="GO:0000976">
    <property type="term" value="F:transcription cis-regulatory region binding"/>
    <property type="evidence" value="ECO:0007669"/>
    <property type="project" value="TreeGrafter"/>
</dbReference>
<dbReference type="SUPFAM" id="SSF46689">
    <property type="entry name" value="Homeodomain-like"/>
    <property type="match status" value="1"/>
</dbReference>
<dbReference type="Gene3D" id="1.10.357.10">
    <property type="entry name" value="Tetracycline Repressor, domain 2"/>
    <property type="match status" value="1"/>
</dbReference>
<proteinExistence type="predicted"/>
<evidence type="ECO:0000256" key="2">
    <source>
        <dbReference type="ARBA" id="ARBA00023125"/>
    </source>
</evidence>
<protein>
    <recommendedName>
        <fullName evidence="5">HTH tetR-type domain-containing protein</fullName>
    </recommendedName>
</protein>
<evidence type="ECO:0000256" key="4">
    <source>
        <dbReference type="PROSITE-ProRule" id="PRU00335"/>
    </source>
</evidence>
<dbReference type="InterPro" id="IPR009057">
    <property type="entry name" value="Homeodomain-like_sf"/>
</dbReference>
<keyword evidence="1" id="KW-0805">Transcription regulation</keyword>
<dbReference type="InterPro" id="IPR050109">
    <property type="entry name" value="HTH-type_TetR-like_transc_reg"/>
</dbReference>
<keyword evidence="3" id="KW-0804">Transcription</keyword>
<dbReference type="PROSITE" id="PS01081">
    <property type="entry name" value="HTH_TETR_1"/>
    <property type="match status" value="1"/>
</dbReference>
<dbReference type="PANTHER" id="PTHR30055:SF234">
    <property type="entry name" value="HTH-TYPE TRANSCRIPTIONAL REGULATOR BETI"/>
    <property type="match status" value="1"/>
</dbReference>
<reference evidence="6 7" key="1">
    <citation type="journal article" date="2018" name="Genet. Mol. Biol.">
        <title>The genome sequence of Dyella jiangningensis FCAV SCS01 from a lignocellulose-decomposing microbial consortium metagenome reveals potential for biotechnological applications.</title>
        <authorList>
            <person name="Desiderato J.G."/>
            <person name="Alvarenga D.O."/>
            <person name="Constancio M.T.L."/>
            <person name="Alves L.M.C."/>
            <person name="Varani A.M."/>
        </authorList>
    </citation>
    <scope>NUCLEOTIDE SEQUENCE [LARGE SCALE GENOMIC DNA]</scope>
    <source>
        <strain evidence="6 7">FCAV SCS01</strain>
    </source>
</reference>
<dbReference type="InterPro" id="IPR001647">
    <property type="entry name" value="HTH_TetR"/>
</dbReference>
<dbReference type="EMBL" id="NFZS01000001">
    <property type="protein sequence ID" value="RAO76516.1"/>
    <property type="molecule type" value="Genomic_DNA"/>
</dbReference>
<feature type="domain" description="HTH tetR-type" evidence="5">
    <location>
        <begin position="75"/>
        <end position="135"/>
    </location>
</feature>
<gene>
    <name evidence="6" type="ORF">CA260_00875</name>
</gene>
<dbReference type="AlphaFoldDB" id="A0A328P698"/>
<dbReference type="PROSITE" id="PS50977">
    <property type="entry name" value="HTH_TETR_2"/>
    <property type="match status" value="1"/>
</dbReference>
<dbReference type="PRINTS" id="PR00455">
    <property type="entry name" value="HTHTETR"/>
</dbReference>
<feature type="DNA-binding region" description="H-T-H motif" evidence="4">
    <location>
        <begin position="98"/>
        <end position="117"/>
    </location>
</feature>
<organism evidence="6 7">
    <name type="scientific">Dyella jiangningensis</name>
    <dbReference type="NCBI Taxonomy" id="1379159"/>
    <lineage>
        <taxon>Bacteria</taxon>
        <taxon>Pseudomonadati</taxon>
        <taxon>Pseudomonadota</taxon>
        <taxon>Gammaproteobacteria</taxon>
        <taxon>Lysobacterales</taxon>
        <taxon>Rhodanobacteraceae</taxon>
        <taxon>Dyella</taxon>
    </lineage>
</organism>
<name>A0A328P698_9GAMM</name>
<dbReference type="InterPro" id="IPR023772">
    <property type="entry name" value="DNA-bd_HTH_TetR-type_CS"/>
</dbReference>
<evidence type="ECO:0000256" key="1">
    <source>
        <dbReference type="ARBA" id="ARBA00023015"/>
    </source>
</evidence>
<keyword evidence="2 4" id="KW-0238">DNA-binding</keyword>
<dbReference type="PANTHER" id="PTHR30055">
    <property type="entry name" value="HTH-TYPE TRANSCRIPTIONAL REGULATOR RUTR"/>
    <property type="match status" value="1"/>
</dbReference>